<evidence type="ECO:0000256" key="5">
    <source>
        <dbReference type="SAM" id="Phobius"/>
    </source>
</evidence>
<dbReference type="CDD" id="cd09877">
    <property type="entry name" value="PIN_YacL-like"/>
    <property type="match status" value="1"/>
</dbReference>
<accession>A0A6M0M7X9</accession>
<dbReference type="EMBL" id="WWDJ01000050">
    <property type="protein sequence ID" value="NEX55566.1"/>
    <property type="molecule type" value="Genomic_DNA"/>
</dbReference>
<dbReference type="RefSeq" id="WP_163656656.1">
    <property type="nucleotide sequence ID" value="NZ_WWDH01000021.1"/>
</dbReference>
<gene>
    <name evidence="7" type="ORF">GTP08_07660</name>
</gene>
<evidence type="ECO:0000256" key="4">
    <source>
        <dbReference type="ARBA" id="ARBA00022842"/>
    </source>
</evidence>
<comment type="caution">
    <text evidence="7">The sequence shown here is derived from an EMBL/GenBank/DDBJ whole genome shotgun (WGS) entry which is preliminary data.</text>
</comment>
<protein>
    <submittedName>
        <fullName evidence="7">PIN/TRAM domain-containing protein</fullName>
    </submittedName>
</protein>
<dbReference type="PROSITE" id="PS50926">
    <property type="entry name" value="TRAM"/>
    <property type="match status" value="1"/>
</dbReference>
<proteinExistence type="predicted"/>
<evidence type="ECO:0000313" key="7">
    <source>
        <dbReference type="EMBL" id="NEX55566.1"/>
    </source>
</evidence>
<keyword evidence="2" id="KW-0540">Nuclease</keyword>
<dbReference type="GO" id="GO:0004518">
    <property type="term" value="F:nuclease activity"/>
    <property type="evidence" value="ECO:0007669"/>
    <property type="project" value="UniProtKB-KW"/>
</dbReference>
<feature type="transmembrane region" description="Helical" evidence="5">
    <location>
        <begin position="77"/>
        <end position="96"/>
    </location>
</feature>
<dbReference type="Pfam" id="PF01938">
    <property type="entry name" value="TRAM"/>
    <property type="match status" value="1"/>
</dbReference>
<dbReference type="InterPro" id="IPR002792">
    <property type="entry name" value="TRAM_dom"/>
</dbReference>
<dbReference type="InterPro" id="IPR029060">
    <property type="entry name" value="PIN-like_dom_sf"/>
</dbReference>
<keyword evidence="4" id="KW-0460">Magnesium</keyword>
<keyword evidence="5" id="KW-1133">Transmembrane helix</keyword>
<name>A0A6M0M7X9_9LACT</name>
<dbReference type="AlphaFoldDB" id="A0A6M0M7X9"/>
<dbReference type="Gene3D" id="3.40.50.1010">
    <property type="entry name" value="5'-nuclease"/>
    <property type="match status" value="1"/>
</dbReference>
<dbReference type="PANTHER" id="PTHR11603:SF147">
    <property type="entry name" value="MEMBRANE PROTEIN"/>
    <property type="match status" value="1"/>
</dbReference>
<dbReference type="SMART" id="SM00670">
    <property type="entry name" value="PINc"/>
    <property type="match status" value="1"/>
</dbReference>
<dbReference type="GO" id="GO:0016787">
    <property type="term" value="F:hydrolase activity"/>
    <property type="evidence" value="ECO:0007669"/>
    <property type="project" value="UniProtKB-KW"/>
</dbReference>
<organism evidence="7 8">
    <name type="scientific">Lactococcus lactis</name>
    <dbReference type="NCBI Taxonomy" id="1358"/>
    <lineage>
        <taxon>Bacteria</taxon>
        <taxon>Bacillati</taxon>
        <taxon>Bacillota</taxon>
        <taxon>Bacilli</taxon>
        <taxon>Lactobacillales</taxon>
        <taxon>Streptococcaceae</taxon>
        <taxon>Lactococcus</taxon>
    </lineage>
</organism>
<evidence type="ECO:0000256" key="3">
    <source>
        <dbReference type="ARBA" id="ARBA00022801"/>
    </source>
</evidence>
<feature type="transmembrane region" description="Helical" evidence="5">
    <location>
        <begin position="108"/>
        <end position="129"/>
    </location>
</feature>
<dbReference type="Proteomes" id="UP000477402">
    <property type="component" value="Unassembled WGS sequence"/>
</dbReference>
<keyword evidence="5" id="KW-0812">Transmembrane</keyword>
<feature type="domain" description="TRAM" evidence="6">
    <location>
        <begin position="294"/>
        <end position="360"/>
    </location>
</feature>
<keyword evidence="5" id="KW-0472">Membrane</keyword>
<evidence type="ECO:0000259" key="6">
    <source>
        <dbReference type="PROSITE" id="PS50926"/>
    </source>
</evidence>
<reference evidence="7 8" key="1">
    <citation type="submission" date="2019-12" db="EMBL/GenBank/DDBJ databases">
        <title>Draft Genome Sequences of L. lactis strains MS22333, MS22334, MS22336, and MS22337, Isolated from Spontaneous Fermented Camel Milk in Ethiopia.</title>
        <authorList>
            <person name="Bragason E."/>
            <person name="Hansen E.B."/>
            <person name="Guya M.E."/>
            <person name="Berhe T."/>
        </authorList>
    </citation>
    <scope>NUCLEOTIDE SEQUENCE [LARGE SCALE GENOMIC DNA]</scope>
    <source>
        <strain evidence="7 8">MS22336</strain>
    </source>
</reference>
<evidence type="ECO:0000313" key="8">
    <source>
        <dbReference type="Proteomes" id="UP000477402"/>
    </source>
</evidence>
<keyword evidence="3" id="KW-0378">Hydrolase</keyword>
<dbReference type="PANTHER" id="PTHR11603">
    <property type="entry name" value="AAA FAMILY ATPASE"/>
    <property type="match status" value="1"/>
</dbReference>
<comment type="cofactor">
    <cofactor evidence="1">
        <name>Mg(2+)</name>
        <dbReference type="ChEBI" id="CHEBI:18420"/>
    </cofactor>
</comment>
<feature type="transmembrane region" description="Helical" evidence="5">
    <location>
        <begin position="44"/>
        <end position="65"/>
    </location>
</feature>
<dbReference type="InterPro" id="IPR052041">
    <property type="entry name" value="Nucleic_acid_metab_PIN/TRAM"/>
</dbReference>
<evidence type="ECO:0000256" key="1">
    <source>
        <dbReference type="ARBA" id="ARBA00001946"/>
    </source>
</evidence>
<evidence type="ECO:0000256" key="2">
    <source>
        <dbReference type="ARBA" id="ARBA00022722"/>
    </source>
</evidence>
<sequence>MRRWIIHLVMTVIGASLGVAVVPSILKVFGWDTGILQNEAVDGVIGAIIFIILSFIFAGSMLNGLKKIDSRISKMNMSKMVFNIIGIVLGLLVGVIGSIPLRFLNVPILSNIISFILVLVMIYLGYVLFDRRGDEIARVLFRKRREAMATEPAEVAEEVVSESKSNNSILLDTSSIIDGRILDVIKTGFISDKIIVPNFVILELQLISDSSDPLKRAKGRRGLDLVNELTKFDQVEISQVDFPDVREVDTKLLKYASSTGSKLVTNDFNLNKVAEIQGVQVLNINDLANAVKTQLVVGEHINVQIIRAGSERQQGVAYLPDGTMIVIEDTAKLIDKTVTVEVAKVLQTSAGRMIFADLVKNKEENR</sequence>
<dbReference type="InterPro" id="IPR002716">
    <property type="entry name" value="PIN_dom"/>
</dbReference>
<dbReference type="SUPFAM" id="SSF88723">
    <property type="entry name" value="PIN domain-like"/>
    <property type="match status" value="1"/>
</dbReference>